<dbReference type="EMBL" id="MH727552">
    <property type="protein sequence ID" value="AYB69723.1"/>
    <property type="molecule type" value="Genomic_DNA"/>
</dbReference>
<dbReference type="RefSeq" id="YP_010098353.1">
    <property type="nucleotide sequence ID" value="NC_055767.1"/>
</dbReference>
<dbReference type="Proteomes" id="UP000282667">
    <property type="component" value="Segment"/>
</dbReference>
<organism evidence="1 2">
    <name type="scientific">Gordonia phage KidneyBean</name>
    <dbReference type="NCBI Taxonomy" id="2301603"/>
    <lineage>
        <taxon>Viruses</taxon>
        <taxon>Duplodnaviria</taxon>
        <taxon>Heunggongvirae</taxon>
        <taxon>Uroviricota</taxon>
        <taxon>Caudoviricetes</taxon>
        <taxon>Zierdtviridae</taxon>
        <taxon>Emilbogenvirinae</taxon>
        <taxon>Foxborovirus</taxon>
        <taxon>Foxborovirus kidneybean</taxon>
    </lineage>
</organism>
<reference evidence="1 2" key="1">
    <citation type="submission" date="2018-08" db="EMBL/GenBank/DDBJ databases">
        <authorList>
            <person name="Ardery S.C."/>
            <person name="Daly K.B."/>
            <person name="Whitehead I.W."/>
            <person name="Huttelmaier S.A."/>
            <person name="Tobiason D.M."/>
            <person name="Delesalle V.A."/>
            <person name="Garlena R.A."/>
            <person name="Russell D.A."/>
            <person name="Pope W.H."/>
            <person name="Jacobs-Sera D."/>
            <person name="Hatfull G.F."/>
        </authorList>
    </citation>
    <scope>NUCLEOTIDE SEQUENCE [LARGE SCALE GENOMIC DNA]</scope>
</reference>
<dbReference type="GeneID" id="65116026"/>
<dbReference type="KEGG" id="vg:65116026"/>
<proteinExistence type="predicted"/>
<name>A0A385UFY9_9CAUD</name>
<protein>
    <submittedName>
        <fullName evidence="1">Uncharacterized protein</fullName>
    </submittedName>
</protein>
<accession>A0A385UFY9</accession>
<gene>
    <name evidence="1" type="primary">5</name>
    <name evidence="1" type="ORF">SEA_KIDNEYBEAN_5</name>
</gene>
<evidence type="ECO:0000313" key="2">
    <source>
        <dbReference type="Proteomes" id="UP000282667"/>
    </source>
</evidence>
<evidence type="ECO:0000313" key="1">
    <source>
        <dbReference type="EMBL" id="AYB69723.1"/>
    </source>
</evidence>
<keyword evidence="2" id="KW-1185">Reference proteome</keyword>
<sequence length="125" mass="14093">MSNYIDPDTPVDEEAISALEDMVSEFGGLHIRAYDSEGEKILAEFLEKYEVRRRTVDPSTLRCEGIALDGERCLRSPGHDGRCYSRMATPENVAKCLRQMPDGSKCQLKMNHAMPHRSNTSEELS</sequence>